<name>A0A8C1R0D2_CYPCA</name>
<evidence type="ECO:0000313" key="6">
    <source>
        <dbReference type="Proteomes" id="UP000694427"/>
    </source>
</evidence>
<evidence type="ECO:0000313" key="5">
    <source>
        <dbReference type="Ensembl" id="ENSCCRP00010078305.1"/>
    </source>
</evidence>
<dbReference type="PANTHER" id="PTHR11860:SF118">
    <property type="entry name" value="CMRF35-LIKE MOLECULE 3-RELATED"/>
    <property type="match status" value="1"/>
</dbReference>
<keyword evidence="2" id="KW-0812">Transmembrane</keyword>
<dbReference type="Proteomes" id="UP000694427">
    <property type="component" value="Unplaced"/>
</dbReference>
<sequence length="155" mass="17238">GEGNYGAALFLSERKRKTVMVLTQNLDSYLITVIGHTGESLNIRCTYESGYESNPKYLCKGVCNIGNKVIMVKSGSPAEDQRFSLSDNTTARVFTVTITDLRTEDTGQYWCGIICILNENHTTETNPQSSSITITDQNKSTGQFIWLSLYMTLIS</sequence>
<keyword evidence="3" id="KW-0472">Membrane</keyword>
<dbReference type="InterPro" id="IPR036179">
    <property type="entry name" value="Ig-like_dom_sf"/>
</dbReference>
<dbReference type="AlphaFoldDB" id="A0A8C1R0D2"/>
<dbReference type="Ensembl" id="ENSCCRT00010086909.1">
    <property type="protein sequence ID" value="ENSCCRP00010078305.1"/>
    <property type="gene ID" value="ENSCCRG00010034247.1"/>
</dbReference>
<evidence type="ECO:0000259" key="4">
    <source>
        <dbReference type="Pfam" id="PF07686"/>
    </source>
</evidence>
<accession>A0A8C1R0D2</accession>
<organism evidence="5 6">
    <name type="scientific">Cyprinus carpio</name>
    <name type="common">Common carp</name>
    <dbReference type="NCBI Taxonomy" id="7962"/>
    <lineage>
        <taxon>Eukaryota</taxon>
        <taxon>Metazoa</taxon>
        <taxon>Chordata</taxon>
        <taxon>Craniata</taxon>
        <taxon>Vertebrata</taxon>
        <taxon>Euteleostomi</taxon>
        <taxon>Actinopterygii</taxon>
        <taxon>Neopterygii</taxon>
        <taxon>Teleostei</taxon>
        <taxon>Ostariophysi</taxon>
        <taxon>Cypriniformes</taxon>
        <taxon>Cyprinidae</taxon>
        <taxon>Cyprininae</taxon>
        <taxon>Cyprinus</taxon>
    </lineage>
</organism>
<comment type="subcellular location">
    <subcellularLocation>
        <location evidence="1">Membrane</location>
    </subcellularLocation>
</comment>
<dbReference type="GO" id="GO:0005886">
    <property type="term" value="C:plasma membrane"/>
    <property type="evidence" value="ECO:0007669"/>
    <property type="project" value="TreeGrafter"/>
</dbReference>
<dbReference type="InterPro" id="IPR050671">
    <property type="entry name" value="CD300_family_receptors"/>
</dbReference>
<reference evidence="5" key="1">
    <citation type="submission" date="2025-08" db="UniProtKB">
        <authorList>
            <consortium name="Ensembl"/>
        </authorList>
    </citation>
    <scope>IDENTIFICATION</scope>
</reference>
<dbReference type="SUPFAM" id="SSF48726">
    <property type="entry name" value="Immunoglobulin"/>
    <property type="match status" value="1"/>
</dbReference>
<dbReference type="PANTHER" id="PTHR11860">
    <property type="entry name" value="POLYMERIC-IMMUNOGLOBULIN RECEPTOR"/>
    <property type="match status" value="1"/>
</dbReference>
<keyword evidence="6" id="KW-1185">Reference proteome</keyword>
<dbReference type="Pfam" id="PF07686">
    <property type="entry name" value="V-set"/>
    <property type="match status" value="1"/>
</dbReference>
<protein>
    <recommendedName>
        <fullName evidence="4">Immunoglobulin V-set domain-containing protein</fullName>
    </recommendedName>
</protein>
<reference evidence="5" key="2">
    <citation type="submission" date="2025-09" db="UniProtKB">
        <authorList>
            <consortium name="Ensembl"/>
        </authorList>
    </citation>
    <scope>IDENTIFICATION</scope>
</reference>
<dbReference type="InterPro" id="IPR013783">
    <property type="entry name" value="Ig-like_fold"/>
</dbReference>
<dbReference type="GO" id="GO:0004888">
    <property type="term" value="F:transmembrane signaling receptor activity"/>
    <property type="evidence" value="ECO:0007669"/>
    <property type="project" value="TreeGrafter"/>
</dbReference>
<proteinExistence type="predicted"/>
<dbReference type="CDD" id="cd05716">
    <property type="entry name" value="IgV_pIgR_like"/>
    <property type="match status" value="1"/>
</dbReference>
<evidence type="ECO:0000256" key="2">
    <source>
        <dbReference type="ARBA" id="ARBA00022692"/>
    </source>
</evidence>
<feature type="domain" description="Immunoglobulin V-set" evidence="4">
    <location>
        <begin position="33"/>
        <end position="120"/>
    </location>
</feature>
<evidence type="ECO:0000256" key="1">
    <source>
        <dbReference type="ARBA" id="ARBA00004370"/>
    </source>
</evidence>
<dbReference type="Gene3D" id="2.60.40.10">
    <property type="entry name" value="Immunoglobulins"/>
    <property type="match status" value="1"/>
</dbReference>
<evidence type="ECO:0000256" key="3">
    <source>
        <dbReference type="ARBA" id="ARBA00023136"/>
    </source>
</evidence>
<dbReference type="InterPro" id="IPR013106">
    <property type="entry name" value="Ig_V-set"/>
</dbReference>